<name>A0A160VBG9_9ZZZZ</name>
<dbReference type="EMBL" id="FAXA01000442">
    <property type="protein sequence ID" value="CUV03591.1"/>
    <property type="molecule type" value="Genomic_DNA"/>
</dbReference>
<sequence length="101" mass="11169">MTHGPNEIDIEYLNALGNTFLVNGPNVMDIAFLNKFTNSDFRVHYYDALRPSSKGNDFRVHDYDALQPSTSAYVNLGSNAINLTGATIYTGYAPDTSEWTG</sequence>
<reference evidence="1" key="1">
    <citation type="submission" date="2015-10" db="EMBL/GenBank/DDBJ databases">
        <authorList>
            <person name="Gilbert D.G."/>
        </authorList>
    </citation>
    <scope>NUCLEOTIDE SEQUENCE</scope>
</reference>
<accession>A0A160VBG9</accession>
<gene>
    <name evidence="1" type="ORF">MGWOODY_Clf1654</name>
</gene>
<protein>
    <submittedName>
        <fullName evidence="1">Uncharacterized protein</fullName>
    </submittedName>
</protein>
<organism evidence="1">
    <name type="scientific">hydrothermal vent metagenome</name>
    <dbReference type="NCBI Taxonomy" id="652676"/>
    <lineage>
        <taxon>unclassified sequences</taxon>
        <taxon>metagenomes</taxon>
        <taxon>ecological metagenomes</taxon>
    </lineage>
</organism>
<evidence type="ECO:0000313" key="1">
    <source>
        <dbReference type="EMBL" id="CUV03591.1"/>
    </source>
</evidence>
<proteinExistence type="predicted"/>
<dbReference type="AlphaFoldDB" id="A0A160VBG9"/>